<sequence>MFIELFIDIAHRVNTSALLPSRAERIVIGCVPACITDSYGSGRSFYVFGLAAHQEAAQRVNQRLAAHPVQGL</sequence>
<dbReference type="Proteomes" id="UP000254340">
    <property type="component" value="Unassembled WGS sequence"/>
</dbReference>
<evidence type="ECO:0000313" key="2">
    <source>
        <dbReference type="Proteomes" id="UP000254340"/>
    </source>
</evidence>
<dbReference type="EMBL" id="UGLH01000006">
    <property type="protein sequence ID" value="STT85812.1"/>
    <property type="molecule type" value="Genomic_DNA"/>
</dbReference>
<name>A0A377XRM1_KLEPN</name>
<evidence type="ECO:0000313" key="1">
    <source>
        <dbReference type="EMBL" id="STT85812.1"/>
    </source>
</evidence>
<accession>A0A377XRM1</accession>
<proteinExistence type="predicted"/>
<dbReference type="AlphaFoldDB" id="A0A377XRM1"/>
<gene>
    <name evidence="1" type="ORF">NCTC5047_06905</name>
</gene>
<organism evidence="1 2">
    <name type="scientific">Klebsiella pneumoniae</name>
    <dbReference type="NCBI Taxonomy" id="573"/>
    <lineage>
        <taxon>Bacteria</taxon>
        <taxon>Pseudomonadati</taxon>
        <taxon>Pseudomonadota</taxon>
        <taxon>Gammaproteobacteria</taxon>
        <taxon>Enterobacterales</taxon>
        <taxon>Enterobacteriaceae</taxon>
        <taxon>Klebsiella/Raoultella group</taxon>
        <taxon>Klebsiella</taxon>
        <taxon>Klebsiella pneumoniae complex</taxon>
    </lineage>
</organism>
<reference evidence="1 2" key="1">
    <citation type="submission" date="2018-06" db="EMBL/GenBank/DDBJ databases">
        <authorList>
            <consortium name="Pathogen Informatics"/>
            <person name="Doyle S."/>
        </authorList>
    </citation>
    <scope>NUCLEOTIDE SEQUENCE [LARGE SCALE GENOMIC DNA]</scope>
    <source>
        <strain evidence="1 2">NCTC5047</strain>
    </source>
</reference>
<protein>
    <submittedName>
        <fullName evidence="1">Uncharacterized protein</fullName>
    </submittedName>
</protein>